<dbReference type="GO" id="GO:0016052">
    <property type="term" value="P:carbohydrate catabolic process"/>
    <property type="evidence" value="ECO:0007669"/>
    <property type="project" value="InterPro"/>
</dbReference>
<dbReference type="InterPro" id="IPR050985">
    <property type="entry name" value="Alpha-glycosidase_related"/>
</dbReference>
<dbReference type="STRING" id="1122195.SAMN02745164_00178"/>
<dbReference type="InterPro" id="IPR055092">
    <property type="entry name" value="GalA_N"/>
</dbReference>
<gene>
    <name evidence="4" type="ORF">SAMN02745164_00178</name>
</gene>
<feature type="domain" description="Alpha-galactosidase N-terminal" evidence="3">
    <location>
        <begin position="25"/>
        <end position="159"/>
    </location>
</feature>
<reference evidence="4" key="1">
    <citation type="submission" date="2016-11" db="EMBL/GenBank/DDBJ databases">
        <authorList>
            <person name="Varghese N."/>
            <person name="Submissions S."/>
        </authorList>
    </citation>
    <scope>NUCLEOTIDE SEQUENCE [LARGE SCALE GENOMIC DNA]</scope>
    <source>
        <strain evidence="4">DSM 16785</strain>
    </source>
</reference>
<keyword evidence="2" id="KW-0326">Glycosidase</keyword>
<evidence type="ECO:0000313" key="4">
    <source>
        <dbReference type="EMBL" id="SHE31310.1"/>
    </source>
</evidence>
<dbReference type="InterPro" id="IPR017853">
    <property type="entry name" value="GH"/>
</dbReference>
<dbReference type="AlphaFoldDB" id="A0A1M4SGI0"/>
<protein>
    <submittedName>
        <fullName evidence="4">Alpha-galactosidase</fullName>
    </submittedName>
</protein>
<evidence type="ECO:0000259" key="3">
    <source>
        <dbReference type="Pfam" id="PF22676"/>
    </source>
</evidence>
<dbReference type="RefSeq" id="WP_072862464.1">
    <property type="nucleotide sequence ID" value="NZ_FQUI01000002.1"/>
</dbReference>
<dbReference type="OrthoDB" id="9758822at2"/>
<organism evidence="4 5">
    <name type="scientific">Marinitoga hydrogenitolerans (strain DSM 16785 / JCM 12826 / AT1271)</name>
    <dbReference type="NCBI Taxonomy" id="1122195"/>
    <lineage>
        <taxon>Bacteria</taxon>
        <taxon>Thermotogati</taxon>
        <taxon>Thermotogota</taxon>
        <taxon>Thermotogae</taxon>
        <taxon>Petrotogales</taxon>
        <taxon>Petrotogaceae</taxon>
        <taxon>Marinitoga</taxon>
    </lineage>
</organism>
<dbReference type="PANTHER" id="PTHR43053:SF3">
    <property type="entry name" value="ALPHA-GALACTOSIDASE C-RELATED"/>
    <property type="match status" value="1"/>
</dbReference>
<dbReference type="InterPro" id="IPR013785">
    <property type="entry name" value="Aldolase_TIM"/>
</dbReference>
<sequence length="551" mass="66080">MKILNNFFDGDYLEIKETGYSIKFKVEKIPEGFIIRGKIKGFLNKIELFEDNVEEELLINNWQSWGVTKKINILNYKIKKTDEWKNYMKYIIHPMPEYLEKNIISDYFLGKKNKLYGFLSSKIAHPYFEIKNNKIIACLEYFGKYSDDYIDMEPLIILENKKLEKLLEIYADYVKFELKPRFFKWNPKKWFSEYQYFEKLTWEDVIKKLELLKEYNYEIFQLDNSWQEDIGDWIPKKTFPTFNRIVEKIKKYGYKSGLWLAPFSVSETSTIFQNHRDWLVKNKDGNPKIVYFNFEKNIYALDVTHPEVQIYLHNIFKKMKEYGIHYFKIDFLFSGAVSGKRYLNVTPIEAYNIGMKIIREATNGDFLLGSGSPLLPSIGYVDGMQISTNIIPISNLEFSKFTHLNSNFIFNNIITRHFMNGKWWWNASEYMNIDNKKLDKNIIEMYLYILAILNNTSIQNNTFLKEMKRNNFNNLLDFRNNISYVGGFMNNNIFHINSYDVKWGNIKMEINLNKMKYHITYDENYPKLNKKTVINKDKRLFHYYEESDNNA</sequence>
<dbReference type="GO" id="GO:0004557">
    <property type="term" value="F:alpha-galactosidase activity"/>
    <property type="evidence" value="ECO:0007669"/>
    <property type="project" value="InterPro"/>
</dbReference>
<dbReference type="CDD" id="cd14791">
    <property type="entry name" value="GH36"/>
    <property type="match status" value="1"/>
</dbReference>
<dbReference type="InterPro" id="IPR011013">
    <property type="entry name" value="Gal_mutarotase_sf_dom"/>
</dbReference>
<keyword evidence="1" id="KW-0378">Hydrolase</keyword>
<dbReference type="Proteomes" id="UP000184334">
    <property type="component" value="Unassembled WGS sequence"/>
</dbReference>
<dbReference type="EMBL" id="FQUI01000002">
    <property type="protein sequence ID" value="SHE31310.1"/>
    <property type="molecule type" value="Genomic_DNA"/>
</dbReference>
<dbReference type="PANTHER" id="PTHR43053">
    <property type="entry name" value="GLYCOSIDASE FAMILY 31"/>
    <property type="match status" value="1"/>
</dbReference>
<dbReference type="InterPro" id="IPR002252">
    <property type="entry name" value="Glyco_hydro_36"/>
</dbReference>
<dbReference type="SUPFAM" id="SSF51445">
    <property type="entry name" value="(Trans)glycosidases"/>
    <property type="match status" value="1"/>
</dbReference>
<dbReference type="Gene3D" id="3.20.20.70">
    <property type="entry name" value="Aldolase class I"/>
    <property type="match status" value="1"/>
</dbReference>
<evidence type="ECO:0000256" key="2">
    <source>
        <dbReference type="ARBA" id="ARBA00023295"/>
    </source>
</evidence>
<keyword evidence="5" id="KW-1185">Reference proteome</keyword>
<dbReference type="Pfam" id="PF02065">
    <property type="entry name" value="Melibiase"/>
    <property type="match status" value="1"/>
</dbReference>
<dbReference type="Pfam" id="PF22676">
    <property type="entry name" value="GalA_N"/>
    <property type="match status" value="1"/>
</dbReference>
<evidence type="ECO:0000256" key="1">
    <source>
        <dbReference type="ARBA" id="ARBA00022801"/>
    </source>
</evidence>
<dbReference type="SUPFAM" id="SSF74650">
    <property type="entry name" value="Galactose mutarotase-like"/>
    <property type="match status" value="1"/>
</dbReference>
<evidence type="ECO:0000313" key="5">
    <source>
        <dbReference type="Proteomes" id="UP000184334"/>
    </source>
</evidence>
<name>A0A1M4SGI0_MARH1</name>
<dbReference type="GO" id="GO:0030246">
    <property type="term" value="F:carbohydrate binding"/>
    <property type="evidence" value="ECO:0007669"/>
    <property type="project" value="InterPro"/>
</dbReference>
<comment type="caution">
    <text evidence="4">The sequence shown here is derived from an EMBL/GenBank/DDBJ whole genome shotgun (WGS) entry which is preliminary data.</text>
</comment>
<proteinExistence type="predicted"/>
<accession>A0A1M4SGI0</accession>